<dbReference type="AlphaFoldDB" id="A0A6M3XCB4"/>
<proteinExistence type="predicted"/>
<name>A0A6M3XCB4_9ZZZZ</name>
<reference evidence="1" key="1">
    <citation type="submission" date="2020-03" db="EMBL/GenBank/DDBJ databases">
        <title>The deep terrestrial virosphere.</title>
        <authorList>
            <person name="Holmfeldt K."/>
            <person name="Nilsson E."/>
            <person name="Simone D."/>
            <person name="Lopez-Fernandez M."/>
            <person name="Wu X."/>
            <person name="de Brujin I."/>
            <person name="Lundin D."/>
            <person name="Andersson A."/>
            <person name="Bertilsson S."/>
            <person name="Dopson M."/>
        </authorList>
    </citation>
    <scope>NUCLEOTIDE SEQUENCE</scope>
    <source>
        <strain evidence="1">TM448B00304</strain>
    </source>
</reference>
<dbReference type="EMBL" id="MT144607">
    <property type="protein sequence ID" value="QJH94833.1"/>
    <property type="molecule type" value="Genomic_DNA"/>
</dbReference>
<protein>
    <submittedName>
        <fullName evidence="1">Uncharacterized protein</fullName>
    </submittedName>
</protein>
<accession>A0A6M3XCB4</accession>
<gene>
    <name evidence="1" type="ORF">TM448B00304_0012</name>
</gene>
<sequence length="163" mass="18978">MDSEWTKDDRRSIIEEVLAQREARRKADAQAEALAAEDTAVYNLDLIRKLEKRVEDLQARVGLNEYRDEAIQERVRRLEREIEEISRLGCGDLENVLADARRDHSDLVKLVERMGRDLDSHCMTGFAREYRYPYTITSQREYDAAMHEAEGAPEGHELVEDIQ</sequence>
<organism evidence="1">
    <name type="scientific">viral metagenome</name>
    <dbReference type="NCBI Taxonomy" id="1070528"/>
    <lineage>
        <taxon>unclassified sequences</taxon>
        <taxon>metagenomes</taxon>
        <taxon>organismal metagenomes</taxon>
    </lineage>
</organism>
<evidence type="ECO:0000313" key="1">
    <source>
        <dbReference type="EMBL" id="QJH94833.1"/>
    </source>
</evidence>